<sequence>MKFLKNLLSVLALALLHACGGGGSAPPDPQPTTPAPTPTPTPADPPVSTYGAGVLPGRLLVNAPDGRQARLFNLTTGEQRSLPVSSSGSFDVWSVSQDGQTLARWTRDDSQSGYPVSWFDAASLAPRGSEQRVSNLLGLSELQLSAGSRYVLAQYGDGYRAPRRLTVFDAQSFALVKQGSQLDGADVVADPQAWLPDGRYVYLRANELWVSSPQRTTSELLARLALPSNDAVDGSSYVAGQSSLAVSPDGSRIAFTWRVRRGNGMDTQIFTARIDGSELRQMTAVADAADPLSYAFGSPTWSPDGQWVAFVLYMNGATAAPVWPDDRIGAARVIGTTGCDASPVYVLPASQATARSFQWPAVTPALALKVRAASGDTGQWVTSCATVRWLP</sequence>
<evidence type="ECO:0000313" key="3">
    <source>
        <dbReference type="EMBL" id="OWR02693.1"/>
    </source>
</evidence>
<feature type="chain" id="PRO_5012784205" evidence="2">
    <location>
        <begin position="26"/>
        <end position="391"/>
    </location>
</feature>
<keyword evidence="2" id="KW-0732">Signal</keyword>
<feature type="compositionally biased region" description="Pro residues" evidence="1">
    <location>
        <begin position="26"/>
        <end position="45"/>
    </location>
</feature>
<dbReference type="EMBL" id="NISI01000007">
    <property type="protein sequence ID" value="OWR02693.1"/>
    <property type="molecule type" value="Genomic_DNA"/>
</dbReference>
<dbReference type="InterPro" id="IPR011659">
    <property type="entry name" value="WD40"/>
</dbReference>
<proteinExistence type="predicted"/>
<name>A0A254NC07_9BURK</name>
<evidence type="ECO:0000256" key="2">
    <source>
        <dbReference type="SAM" id="SignalP"/>
    </source>
</evidence>
<feature type="signal peptide" evidence="2">
    <location>
        <begin position="1"/>
        <end position="25"/>
    </location>
</feature>
<reference evidence="3 4" key="1">
    <citation type="journal article" date="2007" name="Int. J. Syst. Evol. Microbiol.">
        <title>Description of Pelomonas aquatica sp. nov. and Pelomonas puraquae sp. nov., isolated from industrial and haemodialysis water.</title>
        <authorList>
            <person name="Gomila M."/>
            <person name="Bowien B."/>
            <person name="Falsen E."/>
            <person name="Moore E.R."/>
            <person name="Lalucat J."/>
        </authorList>
    </citation>
    <scope>NUCLEOTIDE SEQUENCE [LARGE SCALE GENOMIC DNA]</scope>
    <source>
        <strain evidence="3 4">CCUG 52769</strain>
    </source>
</reference>
<dbReference type="InterPro" id="IPR011042">
    <property type="entry name" value="6-blade_b-propeller_TolB-like"/>
</dbReference>
<keyword evidence="4" id="KW-1185">Reference proteome</keyword>
<comment type="caution">
    <text evidence="3">The sequence shown here is derived from an EMBL/GenBank/DDBJ whole genome shotgun (WGS) entry which is preliminary data.</text>
</comment>
<dbReference type="Pfam" id="PF07676">
    <property type="entry name" value="PD40"/>
    <property type="match status" value="2"/>
</dbReference>
<dbReference type="RefSeq" id="WP_088484583.1">
    <property type="nucleotide sequence ID" value="NZ_JBCNLH010000007.1"/>
</dbReference>
<gene>
    <name evidence="3" type="ORF">CDO81_17845</name>
</gene>
<evidence type="ECO:0000313" key="4">
    <source>
        <dbReference type="Proteomes" id="UP000197446"/>
    </source>
</evidence>
<evidence type="ECO:0000256" key="1">
    <source>
        <dbReference type="SAM" id="MobiDB-lite"/>
    </source>
</evidence>
<accession>A0A254NC07</accession>
<dbReference type="Gene3D" id="2.120.10.30">
    <property type="entry name" value="TolB, C-terminal domain"/>
    <property type="match status" value="1"/>
</dbReference>
<dbReference type="AlphaFoldDB" id="A0A254NC07"/>
<dbReference type="OrthoDB" id="8905175at2"/>
<organism evidence="3 4">
    <name type="scientific">Roseateles puraquae</name>
    <dbReference type="NCBI Taxonomy" id="431059"/>
    <lineage>
        <taxon>Bacteria</taxon>
        <taxon>Pseudomonadati</taxon>
        <taxon>Pseudomonadota</taxon>
        <taxon>Betaproteobacteria</taxon>
        <taxon>Burkholderiales</taxon>
        <taxon>Sphaerotilaceae</taxon>
        <taxon>Roseateles</taxon>
    </lineage>
</organism>
<feature type="region of interest" description="Disordered" evidence="1">
    <location>
        <begin position="21"/>
        <end position="50"/>
    </location>
</feature>
<dbReference type="Proteomes" id="UP000197446">
    <property type="component" value="Unassembled WGS sequence"/>
</dbReference>
<protein>
    <submittedName>
        <fullName evidence="3">Uncharacterized protein</fullName>
    </submittedName>
</protein>
<dbReference type="SUPFAM" id="SSF82171">
    <property type="entry name" value="DPP6 N-terminal domain-like"/>
    <property type="match status" value="1"/>
</dbReference>